<dbReference type="EMBL" id="KZ992485">
    <property type="protein sequence ID" value="RKP09851.1"/>
    <property type="molecule type" value="Genomic_DNA"/>
</dbReference>
<dbReference type="Proteomes" id="UP000271241">
    <property type="component" value="Unassembled WGS sequence"/>
</dbReference>
<name>A0A4P9XW75_9FUNG</name>
<feature type="compositionally biased region" description="Polar residues" evidence="1">
    <location>
        <begin position="709"/>
        <end position="726"/>
    </location>
</feature>
<feature type="region of interest" description="Disordered" evidence="1">
    <location>
        <begin position="684"/>
        <end position="748"/>
    </location>
</feature>
<organism evidence="2 3">
    <name type="scientific">Thamnocephalis sphaerospora</name>
    <dbReference type="NCBI Taxonomy" id="78915"/>
    <lineage>
        <taxon>Eukaryota</taxon>
        <taxon>Fungi</taxon>
        <taxon>Fungi incertae sedis</taxon>
        <taxon>Zoopagomycota</taxon>
        <taxon>Zoopagomycotina</taxon>
        <taxon>Zoopagomycetes</taxon>
        <taxon>Zoopagales</taxon>
        <taxon>Sigmoideomycetaceae</taxon>
        <taxon>Thamnocephalis</taxon>
    </lineage>
</organism>
<dbReference type="OrthoDB" id="10610972at2759"/>
<gene>
    <name evidence="2" type="ORF">THASP1DRAFT_28364</name>
</gene>
<accession>A0A4P9XW75</accession>
<sequence>MTSRLRRLLRRNSNGDLTETSKRTQSPSRANTLVVASRHTSATSSLERIAVLSKQLASAGTHGFICTTTNRLGSHALSLRWHQTTGRVLDDDHAHRYIAPEEVCTVASVADDASVGNTATRVYQLAPVAQVDLSAASINAAKAAANQPAPAVPEVRRREARHELYLLLHCAVEPNDQPYHTAEWAMTPAGITAGEWSIWRVLSKALLLDRCPQGTTSSRHASLSHVGARDAVALDVFMMPKQPPVLIVNVKPVENALQSMIGGRHVSMRSTTPRRSIFDLPNLKAASILPAVTVVIDNQTDDLNLQRGGTFGLRCYSPSSDTWAPSIPPGKRVNAAFSPFEEESAAAGLIVYELDRPCGPWLKDRPAVAVAWRIRGDIVDAHVMASERGQWNELVLDTRLEIELPVASARGSLGADSRQASQRIPLDEQAQSHVMLHLEWHQDEGVQLKVTIAQQMRAPSRTPSGNSNRKIPRSSSILSRASSVRYRGGRVLTRVNGTVVRAAVPRLSSSPILFTLRLVNKHSRVTLSGRHTVALDGAVVAQPTEQLSRGQDTFGVFTPAIHTGLTSGLLLFALVNAADGLPLAQYPCIIVAWSASLQSAPLLLAHTMRIPPEQTSIITEPVVAKSIFNKLKNEFAEAAKVRRNIQLDEDTLLSLSANLRGDTDSIGVDVIIDERPVYADMPAPSTLMTASHSGSPTVSEKSLAEDASVAQNDPSAQAPMSTSPDSSDVPRTLPDNDAHHATPTAVDPASEIAVAPSIAPDGSVVSNGLRDADAMSNVTHDTDSVKSPDAYFLPELSFAGDITLSPTPLAPESPINQILPSPATSACYPPSLVGGDSPASLLLRTPVLAGEQASLTMEICASPEAMHGIPYNAEPQLAITVANALRDAQLQFMSAYPLDAGAELSNPIVDAGEQTMMVLSPEFENDGDLPLPAITLSGCMLFMLSLPESITQEHSLYLLIGWNVTVGANVAASSSSSSSDDRLLMTLLHAGAAELPIDDAEWERLLSTLDSTGGFSADSKVALPFEVDDTQLMLEAELVQGMATTLTVRLEGVATSAAQNLQLQYPTPLKELMLAPSGAGVNGVADDEESVDALLTINLHNRHPSLRLRQSATFVVTGECIRQAPDVVKPGTNAMLLFTPAADPVTCSGLQLFLICDANDTPLLGRPHLVMGWDTDSEMEERSFFARVVDDPFGGRDSQEVHETADWMARASLLEQLARGRKYDAGRRVTTRCTLTTGGSDPQEGHLSVQALMPATGSLLLEVEFCLCAQ</sequence>
<evidence type="ECO:0000256" key="1">
    <source>
        <dbReference type="SAM" id="MobiDB-lite"/>
    </source>
</evidence>
<feature type="compositionally biased region" description="Polar residues" evidence="1">
    <location>
        <begin position="12"/>
        <end position="31"/>
    </location>
</feature>
<feature type="compositionally biased region" description="Polar residues" evidence="1">
    <location>
        <begin position="686"/>
        <end position="700"/>
    </location>
</feature>
<protein>
    <submittedName>
        <fullName evidence="2">Uncharacterized protein</fullName>
    </submittedName>
</protein>
<feature type="region of interest" description="Disordered" evidence="1">
    <location>
        <begin position="11"/>
        <end position="32"/>
    </location>
</feature>
<evidence type="ECO:0000313" key="3">
    <source>
        <dbReference type="Proteomes" id="UP000271241"/>
    </source>
</evidence>
<evidence type="ECO:0000313" key="2">
    <source>
        <dbReference type="EMBL" id="RKP09851.1"/>
    </source>
</evidence>
<proteinExistence type="predicted"/>
<dbReference type="AlphaFoldDB" id="A0A4P9XW75"/>
<reference evidence="3" key="1">
    <citation type="journal article" date="2018" name="Nat. Microbiol.">
        <title>Leveraging single-cell genomics to expand the fungal tree of life.</title>
        <authorList>
            <person name="Ahrendt S.R."/>
            <person name="Quandt C.A."/>
            <person name="Ciobanu D."/>
            <person name="Clum A."/>
            <person name="Salamov A."/>
            <person name="Andreopoulos B."/>
            <person name="Cheng J.F."/>
            <person name="Woyke T."/>
            <person name="Pelin A."/>
            <person name="Henrissat B."/>
            <person name="Reynolds N.K."/>
            <person name="Benny G.L."/>
            <person name="Smith M.E."/>
            <person name="James T.Y."/>
            <person name="Grigoriev I.V."/>
        </authorList>
    </citation>
    <scope>NUCLEOTIDE SEQUENCE [LARGE SCALE GENOMIC DNA]</scope>
    <source>
        <strain evidence="3">RSA 1356</strain>
    </source>
</reference>
<keyword evidence="3" id="KW-1185">Reference proteome</keyword>